<keyword evidence="1" id="KW-1133">Transmembrane helix</keyword>
<evidence type="ECO:0000313" key="2">
    <source>
        <dbReference type="EMBL" id="MDD7973191.1"/>
    </source>
</evidence>
<reference evidence="2" key="1">
    <citation type="submission" date="2023-02" db="EMBL/GenBank/DDBJ databases">
        <title>Description of Roseinatronobacter alkalisoli sp. nov., an alkaliphilic bacerium isolated from soda soil.</title>
        <authorList>
            <person name="Wei W."/>
        </authorList>
    </citation>
    <scope>NUCLEOTIDE SEQUENCE</scope>
    <source>
        <strain evidence="2">HJB301</strain>
    </source>
</reference>
<organism evidence="2 3">
    <name type="scientific">Roseinatronobacter alkalisoli</name>
    <dbReference type="NCBI Taxonomy" id="3028235"/>
    <lineage>
        <taxon>Bacteria</taxon>
        <taxon>Pseudomonadati</taxon>
        <taxon>Pseudomonadota</taxon>
        <taxon>Alphaproteobacteria</taxon>
        <taxon>Rhodobacterales</taxon>
        <taxon>Paracoccaceae</taxon>
        <taxon>Roseinatronobacter</taxon>
    </lineage>
</organism>
<dbReference type="Proteomes" id="UP001431784">
    <property type="component" value="Unassembled WGS sequence"/>
</dbReference>
<feature type="transmembrane region" description="Helical" evidence="1">
    <location>
        <begin position="92"/>
        <end position="110"/>
    </location>
</feature>
<comment type="caution">
    <text evidence="2">The sequence shown here is derived from an EMBL/GenBank/DDBJ whole genome shotgun (WGS) entry which is preliminary data.</text>
</comment>
<sequence>MVRLGSIAWLFVSLIAAGLAGYVAYGDAEKFAVIVDLLATIISILIGVSLAVIAVLTSPFSVSENAVGDKDEAARMTKLVKNDDETLASGQLMFFWIYFCALALALLFNWTTAGDTTDYSKWYLKILACVTASVGVFAFMWSARLPLMLQRISRQRRTLG</sequence>
<dbReference type="EMBL" id="JAQZSM010000027">
    <property type="protein sequence ID" value="MDD7973191.1"/>
    <property type="molecule type" value="Genomic_DNA"/>
</dbReference>
<evidence type="ECO:0000256" key="1">
    <source>
        <dbReference type="SAM" id="Phobius"/>
    </source>
</evidence>
<name>A0ABT5TDU7_9RHOB</name>
<evidence type="ECO:0000313" key="3">
    <source>
        <dbReference type="Proteomes" id="UP001431784"/>
    </source>
</evidence>
<proteinExistence type="predicted"/>
<keyword evidence="1" id="KW-0812">Transmembrane</keyword>
<feature type="transmembrane region" description="Helical" evidence="1">
    <location>
        <begin position="31"/>
        <end position="56"/>
    </location>
</feature>
<dbReference type="RefSeq" id="WP_274353862.1">
    <property type="nucleotide sequence ID" value="NZ_JAQZSM010000027.1"/>
</dbReference>
<accession>A0ABT5TDU7</accession>
<protein>
    <submittedName>
        <fullName evidence="2">Uncharacterized protein</fullName>
    </submittedName>
</protein>
<keyword evidence="1" id="KW-0472">Membrane</keyword>
<feature type="transmembrane region" description="Helical" evidence="1">
    <location>
        <begin position="122"/>
        <end position="147"/>
    </location>
</feature>
<keyword evidence="3" id="KW-1185">Reference proteome</keyword>
<gene>
    <name evidence="2" type="ORF">PUT78_19075</name>
</gene>
<feature type="transmembrane region" description="Helical" evidence="1">
    <location>
        <begin position="7"/>
        <end position="25"/>
    </location>
</feature>